<reference evidence="2" key="2">
    <citation type="submission" date="2015-01" db="EMBL/GenBank/DDBJ databases">
        <title>Evolutionary Origins and Diversification of the Mycorrhizal Mutualists.</title>
        <authorList>
            <consortium name="DOE Joint Genome Institute"/>
            <consortium name="Mycorrhizal Genomics Consortium"/>
            <person name="Kohler A."/>
            <person name="Kuo A."/>
            <person name="Nagy L.G."/>
            <person name="Floudas D."/>
            <person name="Copeland A."/>
            <person name="Barry K.W."/>
            <person name="Cichocki N."/>
            <person name="Veneault-Fourrey C."/>
            <person name="LaButti K."/>
            <person name="Lindquist E.A."/>
            <person name="Lipzen A."/>
            <person name="Lundell T."/>
            <person name="Morin E."/>
            <person name="Murat C."/>
            <person name="Riley R."/>
            <person name="Ohm R."/>
            <person name="Sun H."/>
            <person name="Tunlid A."/>
            <person name="Henrissat B."/>
            <person name="Grigoriev I.V."/>
            <person name="Hibbett D.S."/>
            <person name="Martin F."/>
        </authorList>
    </citation>
    <scope>NUCLEOTIDE SEQUENCE [LARGE SCALE GENOMIC DNA]</scope>
    <source>
        <strain evidence="2">Ve08.2h10</strain>
    </source>
</reference>
<dbReference type="GO" id="GO:0006310">
    <property type="term" value="P:DNA recombination"/>
    <property type="evidence" value="ECO:0007669"/>
    <property type="project" value="InterPro"/>
</dbReference>
<organism evidence="1 2">
    <name type="scientific">Paxillus rubicundulus Ve08.2h10</name>
    <dbReference type="NCBI Taxonomy" id="930991"/>
    <lineage>
        <taxon>Eukaryota</taxon>
        <taxon>Fungi</taxon>
        <taxon>Dikarya</taxon>
        <taxon>Basidiomycota</taxon>
        <taxon>Agaricomycotina</taxon>
        <taxon>Agaricomycetes</taxon>
        <taxon>Agaricomycetidae</taxon>
        <taxon>Boletales</taxon>
        <taxon>Paxilineae</taxon>
        <taxon>Paxillaceae</taxon>
        <taxon>Paxillus</taxon>
    </lineage>
</organism>
<dbReference type="AlphaFoldDB" id="A0A0D0E4V1"/>
<evidence type="ECO:0000313" key="1">
    <source>
        <dbReference type="EMBL" id="KIK99451.1"/>
    </source>
</evidence>
<dbReference type="InterPro" id="IPR013762">
    <property type="entry name" value="Integrase-like_cat_sf"/>
</dbReference>
<accession>A0A0D0E4V1</accession>
<dbReference type="InParanoid" id="A0A0D0E4V1"/>
<gene>
    <name evidence="1" type="ORF">PAXRUDRAFT_132066</name>
</gene>
<dbReference type="HOGENOM" id="CLU_1708570_0_0_1"/>
<dbReference type="GO" id="GO:0015074">
    <property type="term" value="P:DNA integration"/>
    <property type="evidence" value="ECO:0007669"/>
    <property type="project" value="InterPro"/>
</dbReference>
<dbReference type="STRING" id="930991.A0A0D0E4V1"/>
<reference evidence="1 2" key="1">
    <citation type="submission" date="2014-04" db="EMBL/GenBank/DDBJ databases">
        <authorList>
            <consortium name="DOE Joint Genome Institute"/>
            <person name="Kuo A."/>
            <person name="Kohler A."/>
            <person name="Jargeat P."/>
            <person name="Nagy L.G."/>
            <person name="Floudas D."/>
            <person name="Copeland A."/>
            <person name="Barry K.W."/>
            <person name="Cichocki N."/>
            <person name="Veneault-Fourrey C."/>
            <person name="LaButti K."/>
            <person name="Lindquist E.A."/>
            <person name="Lipzen A."/>
            <person name="Lundell T."/>
            <person name="Morin E."/>
            <person name="Murat C."/>
            <person name="Sun H."/>
            <person name="Tunlid A."/>
            <person name="Henrissat B."/>
            <person name="Grigoriev I.V."/>
            <person name="Hibbett D.S."/>
            <person name="Martin F."/>
            <person name="Nordberg H.P."/>
            <person name="Cantor M.N."/>
            <person name="Hua S.X."/>
        </authorList>
    </citation>
    <scope>NUCLEOTIDE SEQUENCE [LARGE SCALE GENOMIC DNA]</scope>
    <source>
        <strain evidence="1 2">Ve08.2h10</strain>
    </source>
</reference>
<protein>
    <submittedName>
        <fullName evidence="1">Uncharacterized protein</fullName>
    </submittedName>
</protein>
<dbReference type="EMBL" id="KN824859">
    <property type="protein sequence ID" value="KIK99451.1"/>
    <property type="molecule type" value="Genomic_DNA"/>
</dbReference>
<dbReference type="Gene3D" id="1.10.443.10">
    <property type="entry name" value="Intergrase catalytic core"/>
    <property type="match status" value="1"/>
</dbReference>
<sequence length="154" mass="16382">GHSFHIGGMTELLLAGVPPDVVKALGHWSSDAFLHYWHSLKLLAPLHIKNLPSPSLLTINLHLSLPWLGWCALVFSSSSTASPLLSGLVVSSASAHPSQSPCFSQVCLNPCPPWEGPPTHLLTTPCSSPLFLLIQDANSLKLTSSTTNSTVDVD</sequence>
<name>A0A0D0E4V1_9AGAM</name>
<keyword evidence="2" id="KW-1185">Reference proteome</keyword>
<dbReference type="GO" id="GO:0003677">
    <property type="term" value="F:DNA binding"/>
    <property type="evidence" value="ECO:0007669"/>
    <property type="project" value="InterPro"/>
</dbReference>
<evidence type="ECO:0000313" key="2">
    <source>
        <dbReference type="Proteomes" id="UP000054538"/>
    </source>
</evidence>
<feature type="non-terminal residue" evidence="1">
    <location>
        <position position="1"/>
    </location>
</feature>
<proteinExistence type="predicted"/>
<dbReference type="Proteomes" id="UP000054538">
    <property type="component" value="Unassembled WGS sequence"/>
</dbReference>